<dbReference type="HOGENOM" id="CLU_401609_0_0_11"/>
<name>C8X6G0_NAKMY</name>
<dbReference type="RefSeq" id="WP_015747704.1">
    <property type="nucleotide sequence ID" value="NC_013235.1"/>
</dbReference>
<evidence type="ECO:0000256" key="1">
    <source>
        <dbReference type="SAM" id="Phobius"/>
    </source>
</evidence>
<dbReference type="Proteomes" id="UP000002218">
    <property type="component" value="Chromosome"/>
</dbReference>
<dbReference type="KEGG" id="nml:Namu_2445"/>
<evidence type="ECO:0000313" key="3">
    <source>
        <dbReference type="Proteomes" id="UP000002218"/>
    </source>
</evidence>
<dbReference type="AlphaFoldDB" id="C8X6G0"/>
<reference evidence="2 3" key="2">
    <citation type="journal article" date="2010" name="Stand. Genomic Sci.">
        <title>Complete genome sequence of Nakamurella multipartita type strain (Y-104).</title>
        <authorList>
            <person name="Tice H."/>
            <person name="Mayilraj S."/>
            <person name="Sims D."/>
            <person name="Lapidus A."/>
            <person name="Nolan M."/>
            <person name="Lucas S."/>
            <person name="Glavina Del Rio T."/>
            <person name="Copeland A."/>
            <person name="Cheng J.F."/>
            <person name="Meincke L."/>
            <person name="Bruce D."/>
            <person name="Goodwin L."/>
            <person name="Pitluck S."/>
            <person name="Ivanova N."/>
            <person name="Mavromatis K."/>
            <person name="Ovchinnikova G."/>
            <person name="Pati A."/>
            <person name="Chen A."/>
            <person name="Palaniappan K."/>
            <person name="Land M."/>
            <person name="Hauser L."/>
            <person name="Chang Y.J."/>
            <person name="Jeffries C.D."/>
            <person name="Detter J.C."/>
            <person name="Brettin T."/>
            <person name="Rohde M."/>
            <person name="Goker M."/>
            <person name="Bristow J."/>
            <person name="Eisen J.A."/>
            <person name="Markowitz V."/>
            <person name="Hugenholtz P."/>
            <person name="Kyrpides N.C."/>
            <person name="Klenk H.P."/>
            <person name="Chen F."/>
        </authorList>
    </citation>
    <scope>NUCLEOTIDE SEQUENCE [LARGE SCALE GENOMIC DNA]</scope>
    <source>
        <strain evidence="3">ATCC 700099 / DSM 44233 / CIP 104796 / JCM 9543 / NBRC 105858 / Y-104</strain>
    </source>
</reference>
<evidence type="ECO:0000313" key="2">
    <source>
        <dbReference type="EMBL" id="ACV78815.1"/>
    </source>
</evidence>
<protein>
    <recommendedName>
        <fullName evidence="4">Signal transduction histidine kinase-like protein</fullName>
    </recommendedName>
</protein>
<feature type="transmembrane region" description="Helical" evidence="1">
    <location>
        <begin position="235"/>
        <end position="259"/>
    </location>
</feature>
<accession>C8X6G0</accession>
<feature type="transmembrane region" description="Helical" evidence="1">
    <location>
        <begin position="123"/>
        <end position="152"/>
    </location>
</feature>
<feature type="transmembrane region" description="Helical" evidence="1">
    <location>
        <begin position="200"/>
        <end position="223"/>
    </location>
</feature>
<feature type="transmembrane region" description="Helical" evidence="1">
    <location>
        <begin position="164"/>
        <end position="188"/>
    </location>
</feature>
<feature type="transmembrane region" description="Helical" evidence="1">
    <location>
        <begin position="27"/>
        <end position="50"/>
    </location>
</feature>
<keyword evidence="1" id="KW-1133">Transmembrane helix</keyword>
<dbReference type="OrthoDB" id="3766454at2"/>
<dbReference type="InParanoid" id="C8X6G0"/>
<feature type="transmembrane region" description="Helical" evidence="1">
    <location>
        <begin position="90"/>
        <end position="111"/>
    </location>
</feature>
<dbReference type="eggNOG" id="COG4585">
    <property type="taxonomic scope" value="Bacteria"/>
</dbReference>
<keyword evidence="1" id="KW-0472">Membrane</keyword>
<organism evidence="2 3">
    <name type="scientific">Nakamurella multipartita (strain ATCC 700099 / DSM 44233 / CIP 104796 / JCM 9543 / NBRC 105858 / Y-104)</name>
    <name type="common">Microsphaera multipartita</name>
    <dbReference type="NCBI Taxonomy" id="479431"/>
    <lineage>
        <taxon>Bacteria</taxon>
        <taxon>Bacillati</taxon>
        <taxon>Actinomycetota</taxon>
        <taxon>Actinomycetes</taxon>
        <taxon>Nakamurellales</taxon>
        <taxon>Nakamurellaceae</taxon>
        <taxon>Nakamurella</taxon>
    </lineage>
</organism>
<dbReference type="STRING" id="479431.Namu_2445"/>
<reference evidence="3" key="1">
    <citation type="submission" date="2009-09" db="EMBL/GenBank/DDBJ databases">
        <title>The complete genome of Nakamurella multipartita DSM 44233.</title>
        <authorList>
            <consortium name="US DOE Joint Genome Institute (JGI-PGF)"/>
            <person name="Lucas S."/>
            <person name="Copeland A."/>
            <person name="Lapidus A."/>
            <person name="Glavina del Rio T."/>
            <person name="Dalin E."/>
            <person name="Tice H."/>
            <person name="Bruce D."/>
            <person name="Goodwin L."/>
            <person name="Pitluck S."/>
            <person name="Kyrpides N."/>
            <person name="Mavromatis K."/>
            <person name="Ivanova N."/>
            <person name="Ovchinnikova G."/>
            <person name="Sims D."/>
            <person name="Meincke L."/>
            <person name="Brettin T."/>
            <person name="Detter J.C."/>
            <person name="Han C."/>
            <person name="Larimer F."/>
            <person name="Land M."/>
            <person name="Hauser L."/>
            <person name="Markowitz V."/>
            <person name="Cheng J.-F."/>
            <person name="Hugenholtz P."/>
            <person name="Woyke T."/>
            <person name="Wu D."/>
            <person name="Klenk H.-P."/>
            <person name="Eisen J.A."/>
        </authorList>
    </citation>
    <scope>NUCLEOTIDE SEQUENCE [LARGE SCALE GENOMIC DNA]</scope>
    <source>
        <strain evidence="3">ATCC 700099 / DSM 44233 / CIP 104796 / JCM 9543 / NBRC 105858 / Y-104</strain>
    </source>
</reference>
<keyword evidence="3" id="KW-1185">Reference proteome</keyword>
<gene>
    <name evidence="2" type="ordered locus">Namu_2445</name>
</gene>
<feature type="transmembrane region" description="Helical" evidence="1">
    <location>
        <begin position="301"/>
        <end position="322"/>
    </location>
</feature>
<sequence>MTGPVTRTADPLEVDRATPAAVAWPRWVAGLCVAFAVTAALVDTACMALRGHLVTEFGVIDHGWPIIPLTEVVSTVMGALVVTRDRRQPIGWLLLVPGVTTTLALALDAYSGWVLLDAGPGPMVVAVVCSWLASFLGAQIPFAANAVILLLAPDGRLIGRTRGLAVVAAVAGCLLWSAPTVLEAAVYAQTEPRPSALGQILFVAGLVLVDAAVLAGVVSLFVRRRREHAVARVQIQWFVVAAVPFAGSIVWLLLTGYVLHWPRSAATHLPLFLAELVFPLAIAVAVLRYRLYDITVVLNRAWLLLGTTAVVGTAYVLLVGTIGGSLPGFWPAVLASAVVACLFQPIRSRIVAVADRLAYGDRLEPYEALAELVRRLGESAGADATLAEIAAAGRRATGAEAVTIELYGESGDPVAVARDGAGPAGSPPAHHLRITDGRTTLGLIRVVPAPGRPLRRRDRVALADLSAQAGLVFRNLRLEAGRQARIEELARIGEQLRASHDRLAAARAEELRRLELTVRERISPTLQRLGEELAALAAAPPSSRNGRWNELSDHIGHCLAALRALSHGVHSDVLDSLGLPAALAARLRQAGSSARLTVSGDLSRRPPSPAVAAAMERCVMQALAAGPRILHIVVGVVDDALEVRLTGPTGTAIPLTIGDVVDSVGGRTVVGEKGWVLHFPVPPAH</sequence>
<feature type="transmembrane region" description="Helical" evidence="1">
    <location>
        <begin position="62"/>
        <end position="83"/>
    </location>
</feature>
<proteinExistence type="predicted"/>
<dbReference type="EMBL" id="CP001737">
    <property type="protein sequence ID" value="ACV78815.1"/>
    <property type="molecule type" value="Genomic_DNA"/>
</dbReference>
<evidence type="ECO:0008006" key="4">
    <source>
        <dbReference type="Google" id="ProtNLM"/>
    </source>
</evidence>
<keyword evidence="1" id="KW-0812">Transmembrane</keyword>
<feature type="transmembrane region" description="Helical" evidence="1">
    <location>
        <begin position="271"/>
        <end position="289"/>
    </location>
</feature>